<dbReference type="GeneID" id="34602649"/>
<keyword evidence="1" id="KW-0805">Transcription regulation</keyword>
<keyword evidence="3" id="KW-0539">Nucleus</keyword>
<accession>A0A177F4S8</accession>
<evidence type="ECO:0000313" key="6">
    <source>
        <dbReference type="Proteomes" id="UP000077002"/>
    </source>
</evidence>
<dbReference type="AlphaFoldDB" id="A0A177F4S8"/>
<dbReference type="GO" id="GO:0000981">
    <property type="term" value="F:DNA-binding transcription factor activity, RNA polymerase II-specific"/>
    <property type="evidence" value="ECO:0007669"/>
    <property type="project" value="InterPro"/>
</dbReference>
<organism evidence="5 6">
    <name type="scientific">Fonsecaea monophora</name>
    <dbReference type="NCBI Taxonomy" id="254056"/>
    <lineage>
        <taxon>Eukaryota</taxon>
        <taxon>Fungi</taxon>
        <taxon>Dikarya</taxon>
        <taxon>Ascomycota</taxon>
        <taxon>Pezizomycotina</taxon>
        <taxon>Eurotiomycetes</taxon>
        <taxon>Chaetothyriomycetidae</taxon>
        <taxon>Chaetothyriales</taxon>
        <taxon>Herpotrichiellaceae</taxon>
        <taxon>Fonsecaea</taxon>
    </lineage>
</organism>
<sequence length="618" mass="67358">MPPPDDTTALPDETEPPANATTPKRQRDITGYGTEMRAEAAKLKTRRRGALVRSRLLGLEEAHGVAANAIGRGDSDTPKLRVGEVKPHEDVEVEDDKSEKETTRPMSLSQESDRSVIKIKPSRPQSYRRRACEACRKKKIAKKCNHAEPCNNCEKPEHCFYVTHKGKKRTTPATAKRTLLEWTLSPKPTSQNVLPGAAFTPVGQVPLMNGVYNNGAAYGELAGAPAHPRGYGYYADPPGGITSGFVSTPAHSFVAPCSSYQQPVSSFRQPAPSFQQPSRWFQQPNSSFQQPASSLQQSASSLQQPASSFQQPNSSSAFQTPTFPFKASPLLYVQNQPTPGTMPVQTDYSGMVNTGYPPYGTHGQRDIYHQCEPFCNTTDSTAPSTLVPFPIHRQCHSMSIQGFQPQQQNQSVSIQGFQPQPQYIESISMEAFPPHQQHHPISAQAFPNQQQHAPPGVTTAENEGYIPLYLEEEYDDDAYVARPVHGNTAQTSPIQPPNLVASRPNTGPMTYYPTAAAATVAGHLDSAWPFQGWTPSTMVAPSTSIVASTPMMRSTPVPAPTVITPSALILASRPDANLGSTVTTDNPFEPAIPNHPIPACHPYWTSMEAWAQAEDYSS</sequence>
<evidence type="ECO:0000256" key="4">
    <source>
        <dbReference type="SAM" id="MobiDB-lite"/>
    </source>
</evidence>
<dbReference type="RefSeq" id="XP_022510221.1">
    <property type="nucleotide sequence ID" value="XM_022657450.1"/>
</dbReference>
<comment type="caution">
    <text evidence="5">The sequence shown here is derived from an EMBL/GenBank/DDBJ whole genome shotgun (WGS) entry which is preliminary data.</text>
</comment>
<reference evidence="5 6" key="1">
    <citation type="submission" date="2016-03" db="EMBL/GenBank/DDBJ databases">
        <title>Draft genome sequence of the Fonsecaea monophora CBS 269.37.</title>
        <authorList>
            <person name="Bombassaro A."/>
            <person name="Vinicius W.A."/>
            <person name="De Hoog S."/>
            <person name="Sun J."/>
            <person name="Souza E.M."/>
            <person name="Raittz R.T."/>
            <person name="Costa F."/>
            <person name="Leao A.C."/>
            <person name="Tadra-Sfeir M.Z."/>
            <person name="Baura V."/>
            <person name="Balsanelli E."/>
            <person name="Pedrosa F.O."/>
            <person name="Moreno L.F."/>
            <person name="Steffens M.B."/>
            <person name="Xi L."/>
            <person name="Bocca A.L."/>
            <person name="Felipe M.S."/>
            <person name="Teixeira M."/>
            <person name="Telles Filho F.Q."/>
            <person name="Azevedo C.M."/>
            <person name="Gomes R."/>
            <person name="Vicente V.A."/>
        </authorList>
    </citation>
    <scope>NUCLEOTIDE SEQUENCE [LARGE SCALE GENOMIC DNA]</scope>
    <source>
        <strain evidence="5 6">CBS 269.37</strain>
    </source>
</reference>
<feature type="compositionally biased region" description="Low complexity" evidence="4">
    <location>
        <begin position="286"/>
        <end position="312"/>
    </location>
</feature>
<gene>
    <name evidence="5" type="ORF">AYO21_07495</name>
</gene>
<feature type="region of interest" description="Disordered" evidence="4">
    <location>
        <begin position="63"/>
        <end position="115"/>
    </location>
</feature>
<feature type="compositionally biased region" description="Polar residues" evidence="4">
    <location>
        <begin position="265"/>
        <end position="285"/>
    </location>
</feature>
<feature type="region of interest" description="Disordered" evidence="4">
    <location>
        <begin position="265"/>
        <end position="320"/>
    </location>
</feature>
<evidence type="ECO:0000256" key="2">
    <source>
        <dbReference type="ARBA" id="ARBA00023163"/>
    </source>
</evidence>
<keyword evidence="2" id="KW-0804">Transcription</keyword>
<dbReference type="EMBL" id="LVKK01000058">
    <property type="protein sequence ID" value="OAG38269.1"/>
    <property type="molecule type" value="Genomic_DNA"/>
</dbReference>
<proteinExistence type="predicted"/>
<name>A0A177F4S8_9EURO</name>
<dbReference type="OrthoDB" id="10413206at2759"/>
<protein>
    <submittedName>
        <fullName evidence="5">Uncharacterized protein</fullName>
    </submittedName>
</protein>
<evidence type="ECO:0000256" key="1">
    <source>
        <dbReference type="ARBA" id="ARBA00023015"/>
    </source>
</evidence>
<dbReference type="GO" id="GO:0008270">
    <property type="term" value="F:zinc ion binding"/>
    <property type="evidence" value="ECO:0007669"/>
    <property type="project" value="InterPro"/>
</dbReference>
<dbReference type="InterPro" id="IPR001138">
    <property type="entry name" value="Zn2Cys6_DnaBD"/>
</dbReference>
<evidence type="ECO:0000256" key="3">
    <source>
        <dbReference type="ARBA" id="ARBA00023242"/>
    </source>
</evidence>
<feature type="compositionally biased region" description="Basic and acidic residues" evidence="4">
    <location>
        <begin position="73"/>
        <end position="90"/>
    </location>
</feature>
<dbReference type="CDD" id="cd00067">
    <property type="entry name" value="GAL4"/>
    <property type="match status" value="1"/>
</dbReference>
<keyword evidence="6" id="KW-1185">Reference proteome</keyword>
<evidence type="ECO:0000313" key="5">
    <source>
        <dbReference type="EMBL" id="OAG38269.1"/>
    </source>
</evidence>
<dbReference type="Proteomes" id="UP000077002">
    <property type="component" value="Unassembled WGS sequence"/>
</dbReference>
<feature type="region of interest" description="Disordered" evidence="4">
    <location>
        <begin position="1"/>
        <end position="48"/>
    </location>
</feature>